<evidence type="ECO:0000313" key="2">
    <source>
        <dbReference type="Proteomes" id="UP000266234"/>
    </source>
</evidence>
<dbReference type="Proteomes" id="UP000266234">
    <property type="component" value="Unassembled WGS sequence"/>
</dbReference>
<gene>
    <name evidence="1" type="ORF">FLONG3_7401</name>
</gene>
<sequence>MSAPETPNDPPTEPSRIEKVEKKLEEQKEMNVTLKAMVDFLFGQVGKLGDQINALEKEAYIHTTRYSKCK</sequence>
<reference evidence="1 2" key="1">
    <citation type="journal article" date="2018" name="PLoS Pathog.">
        <title>Evolution of structural diversity of trichothecenes, a family of toxins produced by plant pathogenic and entomopathogenic fungi.</title>
        <authorList>
            <person name="Proctor R.H."/>
            <person name="McCormick S.P."/>
            <person name="Kim H.S."/>
            <person name="Cardoza R.E."/>
            <person name="Stanley A.M."/>
            <person name="Lindo L."/>
            <person name="Kelly A."/>
            <person name="Brown D.W."/>
            <person name="Lee T."/>
            <person name="Vaughan M.M."/>
            <person name="Alexander N.J."/>
            <person name="Busman M."/>
            <person name="Gutierrez S."/>
        </authorList>
    </citation>
    <scope>NUCLEOTIDE SEQUENCE [LARGE SCALE GENOMIC DNA]</scope>
    <source>
        <strain evidence="1 2">NRRL 20695</strain>
    </source>
</reference>
<accession>A0A395SEP1</accession>
<comment type="caution">
    <text evidence="1">The sequence shown here is derived from an EMBL/GenBank/DDBJ whole genome shotgun (WGS) entry which is preliminary data.</text>
</comment>
<organism evidence="1 2">
    <name type="scientific">Fusarium longipes</name>
    <dbReference type="NCBI Taxonomy" id="694270"/>
    <lineage>
        <taxon>Eukaryota</taxon>
        <taxon>Fungi</taxon>
        <taxon>Dikarya</taxon>
        <taxon>Ascomycota</taxon>
        <taxon>Pezizomycotina</taxon>
        <taxon>Sordariomycetes</taxon>
        <taxon>Hypocreomycetidae</taxon>
        <taxon>Hypocreales</taxon>
        <taxon>Nectriaceae</taxon>
        <taxon>Fusarium</taxon>
    </lineage>
</organism>
<protein>
    <submittedName>
        <fullName evidence="1">Uncharacterized protein</fullName>
    </submittedName>
</protein>
<dbReference type="EMBL" id="PXOG01000169">
    <property type="protein sequence ID" value="RGP70529.1"/>
    <property type="molecule type" value="Genomic_DNA"/>
</dbReference>
<dbReference type="AlphaFoldDB" id="A0A395SEP1"/>
<keyword evidence="2" id="KW-1185">Reference proteome</keyword>
<proteinExistence type="predicted"/>
<evidence type="ECO:0000313" key="1">
    <source>
        <dbReference type="EMBL" id="RGP70529.1"/>
    </source>
</evidence>
<name>A0A395SEP1_9HYPO</name>